<protein>
    <recommendedName>
        <fullName evidence="2">Transposase (putative) gypsy type domain-containing protein</fullName>
    </recommendedName>
</protein>
<dbReference type="PANTHER" id="PTHR31099:SF28">
    <property type="entry name" value="F5J5.12"/>
    <property type="match status" value="1"/>
</dbReference>
<evidence type="ECO:0000259" key="2">
    <source>
        <dbReference type="Pfam" id="PF04195"/>
    </source>
</evidence>
<dbReference type="PANTHER" id="PTHR31099">
    <property type="entry name" value="OS06G0165300 PROTEIN"/>
    <property type="match status" value="1"/>
</dbReference>
<feature type="compositionally biased region" description="Basic and acidic residues" evidence="1">
    <location>
        <begin position="477"/>
        <end position="488"/>
    </location>
</feature>
<dbReference type="InterPro" id="IPR007321">
    <property type="entry name" value="Transposase_28"/>
</dbReference>
<proteinExistence type="predicted"/>
<evidence type="ECO:0000313" key="3">
    <source>
        <dbReference type="EnsemblPlants" id="EMT04474"/>
    </source>
</evidence>
<dbReference type="Pfam" id="PF04195">
    <property type="entry name" value="Transposase_28"/>
    <property type="match status" value="1"/>
</dbReference>
<accession>M8ASQ9</accession>
<feature type="domain" description="Transposase (putative) gypsy type" evidence="2">
    <location>
        <begin position="70"/>
        <end position="136"/>
    </location>
</feature>
<organism evidence="3">
    <name type="scientific">Aegilops tauschii</name>
    <name type="common">Tausch's goatgrass</name>
    <name type="synonym">Aegilops squarrosa</name>
    <dbReference type="NCBI Taxonomy" id="37682"/>
    <lineage>
        <taxon>Eukaryota</taxon>
        <taxon>Viridiplantae</taxon>
        <taxon>Streptophyta</taxon>
        <taxon>Embryophyta</taxon>
        <taxon>Tracheophyta</taxon>
        <taxon>Spermatophyta</taxon>
        <taxon>Magnoliopsida</taxon>
        <taxon>Liliopsida</taxon>
        <taxon>Poales</taxon>
        <taxon>Poaceae</taxon>
        <taxon>BOP clade</taxon>
        <taxon>Pooideae</taxon>
        <taxon>Triticodae</taxon>
        <taxon>Triticeae</taxon>
        <taxon>Triticinae</taxon>
        <taxon>Aegilops</taxon>
    </lineage>
</organism>
<sequence>MTCSPSTYSGLGIATAAVPSRDTGAEGFVSSLRNQDEVDAVCEKYDVPKEFTARPAGDRRANSTTTPRTICVYASALKAGMRVPLHRFFREVLAHFGIAPAQLKPNGWRIMSGFLALCHSAGVSLSLAKRLVVFRHRVGSGLRFTGMPNPNSIAIKDWKREFFFLSSPEPWPCSVEWGEPSRSALMKPVLTTQESKSAAKLLRVHGGAAVDLRTYLCNGRLAAAASPPLPPPFTPTTPSCKGMDPAVHDMMKVMLAEKAAVKAEPDMTETTPADKVAAQASASASAKKRTWEEANGGEEVAPLSVLSSVRSPPPQHFSSKHGGDTLKAARVLLGRKKRTRQETNTPLSRVLVDHIVCVDAAKYVLELEEKPVAREREAKALRKQLEEAKNELASAKRAADAEREKARSELAAARAEVVKTKAELAAAKRSAETELVKAKAKLAEAEAELESAQAGAGPQHLACVQQLLASAEHVRRRAEQELEGYERWRGRHAPAGRAA</sequence>
<name>M8ASQ9_AEGTA</name>
<feature type="region of interest" description="Disordered" evidence="1">
    <location>
        <begin position="306"/>
        <end position="326"/>
    </location>
</feature>
<dbReference type="AlphaFoldDB" id="M8ASQ9"/>
<reference evidence="3" key="1">
    <citation type="submission" date="2015-06" db="UniProtKB">
        <authorList>
            <consortium name="EnsemblPlants"/>
        </authorList>
    </citation>
    <scope>IDENTIFICATION</scope>
</reference>
<feature type="compositionally biased region" description="Basic residues" evidence="1">
    <location>
        <begin position="489"/>
        <end position="499"/>
    </location>
</feature>
<evidence type="ECO:0000256" key="1">
    <source>
        <dbReference type="SAM" id="MobiDB-lite"/>
    </source>
</evidence>
<dbReference type="EnsemblPlants" id="EMT04474">
    <property type="protein sequence ID" value="EMT04474"/>
    <property type="gene ID" value="F775_52452"/>
</dbReference>
<feature type="region of interest" description="Disordered" evidence="1">
    <location>
        <begin position="475"/>
        <end position="499"/>
    </location>
</feature>